<dbReference type="InterPro" id="IPR038670">
    <property type="entry name" value="HslJ-like_sf"/>
</dbReference>
<accession>A0A6J4SL42</accession>
<evidence type="ECO:0000313" key="2">
    <source>
        <dbReference type="EMBL" id="CAA9502089.1"/>
    </source>
</evidence>
<dbReference type="PROSITE" id="PS51257">
    <property type="entry name" value="PROKAR_LIPOPROTEIN"/>
    <property type="match status" value="1"/>
</dbReference>
<evidence type="ECO:0000259" key="1">
    <source>
        <dbReference type="Pfam" id="PF03724"/>
    </source>
</evidence>
<name>A0A6J4SL42_9SPHN</name>
<dbReference type="Pfam" id="PF03724">
    <property type="entry name" value="META"/>
    <property type="match status" value="1"/>
</dbReference>
<dbReference type="InterPro" id="IPR053147">
    <property type="entry name" value="Hsp_HslJ-like"/>
</dbReference>
<dbReference type="PANTHER" id="PTHR35535:SF2">
    <property type="entry name" value="DUF306 DOMAIN-CONTAINING PROTEIN"/>
    <property type="match status" value="1"/>
</dbReference>
<sequence>MIRFAPLLALLAAGCATVPTPSPISDDVYRALGTEPFWSLVISERELVFTEANAPGVKIVQRRPRPIIGFAGEIYQTKRIGVNIVHSRCSDGMSDRIYPDKIQLRVDDRSFEGCGGQLIPPATLLNSSWTVEAVNGRATGGGERFHLVFEGDKLRGRFGCNSTNGTYSIAATTMTAGRLAPTRMACPDMSFEIQAVRILAQPVELNFAARDRLIMINAAGSIALRRQH</sequence>
<reference evidence="2" key="1">
    <citation type="submission" date="2020-02" db="EMBL/GenBank/DDBJ databases">
        <authorList>
            <person name="Meier V. D."/>
        </authorList>
    </citation>
    <scope>NUCLEOTIDE SEQUENCE</scope>
    <source>
        <strain evidence="2">AVDCRST_MAG62</strain>
    </source>
</reference>
<dbReference type="Gene3D" id="2.40.128.270">
    <property type="match status" value="1"/>
</dbReference>
<proteinExistence type="predicted"/>
<gene>
    <name evidence="2" type="ORF">AVDCRST_MAG62-26</name>
</gene>
<protein>
    <recommendedName>
        <fullName evidence="1">DUF306 domain-containing protein</fullName>
    </recommendedName>
</protein>
<dbReference type="EMBL" id="CADCWB010000006">
    <property type="protein sequence ID" value="CAA9502089.1"/>
    <property type="molecule type" value="Genomic_DNA"/>
</dbReference>
<organism evidence="2">
    <name type="scientific">uncultured Sphingomonas sp</name>
    <dbReference type="NCBI Taxonomy" id="158754"/>
    <lineage>
        <taxon>Bacteria</taxon>
        <taxon>Pseudomonadati</taxon>
        <taxon>Pseudomonadota</taxon>
        <taxon>Alphaproteobacteria</taxon>
        <taxon>Sphingomonadales</taxon>
        <taxon>Sphingomonadaceae</taxon>
        <taxon>Sphingomonas</taxon>
        <taxon>environmental samples</taxon>
    </lineage>
</organism>
<dbReference type="InterPro" id="IPR005184">
    <property type="entry name" value="DUF306_Meta_HslJ"/>
</dbReference>
<dbReference type="PANTHER" id="PTHR35535">
    <property type="entry name" value="HEAT SHOCK PROTEIN HSLJ"/>
    <property type="match status" value="1"/>
</dbReference>
<dbReference type="AlphaFoldDB" id="A0A6J4SL42"/>
<feature type="domain" description="DUF306" evidence="1">
    <location>
        <begin position="122"/>
        <end position="220"/>
    </location>
</feature>